<dbReference type="GO" id="GO:0005829">
    <property type="term" value="C:cytosol"/>
    <property type="evidence" value="ECO:0007669"/>
    <property type="project" value="TreeGrafter"/>
</dbReference>
<dbReference type="Gene3D" id="1.10.1200.10">
    <property type="entry name" value="ACP-like"/>
    <property type="match status" value="1"/>
</dbReference>
<dbReference type="Pfam" id="PF00975">
    <property type="entry name" value="Thioesterase"/>
    <property type="match status" value="1"/>
</dbReference>
<proteinExistence type="predicted"/>
<dbReference type="SUPFAM" id="SSF56801">
    <property type="entry name" value="Acetyl-CoA synthetase-like"/>
    <property type="match status" value="1"/>
</dbReference>
<dbReference type="CDD" id="cd19531">
    <property type="entry name" value="LCL_NRPS-like"/>
    <property type="match status" value="1"/>
</dbReference>
<dbReference type="InterPro" id="IPR000873">
    <property type="entry name" value="AMP-dep_synth/lig_dom"/>
</dbReference>
<keyword evidence="1" id="KW-0596">Phosphopantetheine</keyword>
<dbReference type="Gene3D" id="3.40.50.150">
    <property type="entry name" value="Vaccinia Virus protein VP39"/>
    <property type="match status" value="1"/>
</dbReference>
<feature type="domain" description="Carrier" evidence="5">
    <location>
        <begin position="1386"/>
        <end position="1461"/>
    </location>
</feature>
<dbReference type="InterPro" id="IPR029058">
    <property type="entry name" value="AB_hydrolase_fold"/>
</dbReference>
<dbReference type="GO" id="GO:0072330">
    <property type="term" value="P:monocarboxylic acid biosynthetic process"/>
    <property type="evidence" value="ECO:0007669"/>
    <property type="project" value="UniProtKB-ARBA"/>
</dbReference>
<dbReference type="RefSeq" id="WP_152125272.1">
    <property type="nucleotide sequence ID" value="NZ_WELI01000006.1"/>
</dbReference>
<dbReference type="InterPro" id="IPR045851">
    <property type="entry name" value="AMP-bd_C_sf"/>
</dbReference>
<dbReference type="InterPro" id="IPR029063">
    <property type="entry name" value="SAM-dependent_MTases_sf"/>
</dbReference>
<protein>
    <submittedName>
        <fullName evidence="6">Amino acid adenylation domain-containing protein</fullName>
    </submittedName>
</protein>
<dbReference type="GO" id="GO:0009403">
    <property type="term" value="P:toxin biosynthetic process"/>
    <property type="evidence" value="ECO:0007669"/>
    <property type="project" value="UniProtKB-ARBA"/>
</dbReference>
<dbReference type="Gene3D" id="3.30.559.10">
    <property type="entry name" value="Chloramphenicol acetyltransferase-like domain"/>
    <property type="match status" value="1"/>
</dbReference>
<dbReference type="FunFam" id="1.10.1200.10:FF:000016">
    <property type="entry name" value="Non-ribosomal peptide synthase"/>
    <property type="match status" value="1"/>
</dbReference>
<dbReference type="InterPro" id="IPR001242">
    <property type="entry name" value="Condensation_dom"/>
</dbReference>
<dbReference type="Gene3D" id="3.40.50.980">
    <property type="match status" value="2"/>
</dbReference>
<name>A0A7J5TX02_9BACT</name>
<evidence type="ECO:0000259" key="5">
    <source>
        <dbReference type="PROSITE" id="PS50075"/>
    </source>
</evidence>
<evidence type="ECO:0000256" key="4">
    <source>
        <dbReference type="SAM" id="MobiDB-lite"/>
    </source>
</evidence>
<accession>A0A7J5TX02</accession>
<dbReference type="EMBL" id="WELI01000006">
    <property type="protein sequence ID" value="KAB7729168.1"/>
    <property type="molecule type" value="Genomic_DNA"/>
</dbReference>
<dbReference type="InterPro" id="IPR013217">
    <property type="entry name" value="Methyltransf_12"/>
</dbReference>
<dbReference type="GO" id="GO:0009366">
    <property type="term" value="C:enterobactin synthetase complex"/>
    <property type="evidence" value="ECO:0007669"/>
    <property type="project" value="TreeGrafter"/>
</dbReference>
<dbReference type="GO" id="GO:0043041">
    <property type="term" value="P:amino acid activation for nonribosomal peptide biosynthetic process"/>
    <property type="evidence" value="ECO:0007669"/>
    <property type="project" value="TreeGrafter"/>
</dbReference>
<dbReference type="PROSITE" id="PS50075">
    <property type="entry name" value="CARRIER"/>
    <property type="match status" value="1"/>
</dbReference>
<dbReference type="PANTHER" id="PTHR45527">
    <property type="entry name" value="NONRIBOSOMAL PEPTIDE SYNTHETASE"/>
    <property type="match status" value="1"/>
</dbReference>
<organism evidence="6 7">
    <name type="scientific">Rudanella paleaurantiibacter</name>
    <dbReference type="NCBI Taxonomy" id="2614655"/>
    <lineage>
        <taxon>Bacteria</taxon>
        <taxon>Pseudomonadati</taxon>
        <taxon>Bacteroidota</taxon>
        <taxon>Cytophagia</taxon>
        <taxon>Cytophagales</taxon>
        <taxon>Cytophagaceae</taxon>
        <taxon>Rudanella</taxon>
    </lineage>
</organism>
<keyword evidence="7" id="KW-1185">Reference proteome</keyword>
<dbReference type="Pfam" id="PF00550">
    <property type="entry name" value="PP-binding"/>
    <property type="match status" value="1"/>
</dbReference>
<dbReference type="FunFam" id="3.40.50.12780:FF:000012">
    <property type="entry name" value="Non-ribosomal peptide synthetase"/>
    <property type="match status" value="1"/>
</dbReference>
<dbReference type="SUPFAM" id="SSF53474">
    <property type="entry name" value="alpha/beta-Hydrolases"/>
    <property type="match status" value="1"/>
</dbReference>
<dbReference type="InterPro" id="IPR036736">
    <property type="entry name" value="ACP-like_sf"/>
</dbReference>
<reference evidence="6 7" key="1">
    <citation type="submission" date="2019-10" db="EMBL/GenBank/DDBJ databases">
        <title>Rudanella paleaurantiibacter sp. nov., isolated from sludge.</title>
        <authorList>
            <person name="Xu S.Q."/>
        </authorList>
    </citation>
    <scope>NUCLEOTIDE SEQUENCE [LARGE SCALE GENOMIC DNA]</scope>
    <source>
        <strain evidence="6 7">HX-22-17</strain>
    </source>
</reference>
<dbReference type="InterPro" id="IPR020845">
    <property type="entry name" value="AMP-binding_CS"/>
</dbReference>
<evidence type="ECO:0000256" key="3">
    <source>
        <dbReference type="ARBA" id="ARBA00022737"/>
    </source>
</evidence>
<dbReference type="NCBIfam" id="TIGR01733">
    <property type="entry name" value="AA-adenyl-dom"/>
    <property type="match status" value="1"/>
</dbReference>
<evidence type="ECO:0000313" key="7">
    <source>
        <dbReference type="Proteomes" id="UP000488299"/>
    </source>
</evidence>
<keyword evidence="3" id="KW-0677">Repeat</keyword>
<dbReference type="Pfam" id="PF08242">
    <property type="entry name" value="Methyltransf_12"/>
    <property type="match status" value="1"/>
</dbReference>
<dbReference type="PANTHER" id="PTHR45527:SF1">
    <property type="entry name" value="FATTY ACID SYNTHASE"/>
    <property type="match status" value="1"/>
</dbReference>
<feature type="region of interest" description="Disordered" evidence="4">
    <location>
        <begin position="1372"/>
        <end position="1391"/>
    </location>
</feature>
<gene>
    <name evidence="6" type="ORF">F5984_16115</name>
</gene>
<evidence type="ECO:0000313" key="6">
    <source>
        <dbReference type="EMBL" id="KAB7729168.1"/>
    </source>
</evidence>
<keyword evidence="2" id="KW-0597">Phosphoprotein</keyword>
<dbReference type="Gene3D" id="3.30.300.30">
    <property type="match status" value="2"/>
</dbReference>
<dbReference type="GO" id="GO:0009239">
    <property type="term" value="P:enterobactin biosynthetic process"/>
    <property type="evidence" value="ECO:0007669"/>
    <property type="project" value="TreeGrafter"/>
</dbReference>
<dbReference type="Proteomes" id="UP000488299">
    <property type="component" value="Unassembled WGS sequence"/>
</dbReference>
<evidence type="ECO:0000256" key="2">
    <source>
        <dbReference type="ARBA" id="ARBA00022553"/>
    </source>
</evidence>
<dbReference type="InterPro" id="IPR020806">
    <property type="entry name" value="PKS_PP-bd"/>
</dbReference>
<comment type="caution">
    <text evidence="6">The sequence shown here is derived from an EMBL/GenBank/DDBJ whole genome shotgun (WGS) entry which is preliminary data.</text>
</comment>
<dbReference type="InterPro" id="IPR023213">
    <property type="entry name" value="CAT-like_dom_sf"/>
</dbReference>
<dbReference type="SUPFAM" id="SSF53335">
    <property type="entry name" value="S-adenosyl-L-methionine-dependent methyltransferases"/>
    <property type="match status" value="1"/>
</dbReference>
<dbReference type="SUPFAM" id="SSF47336">
    <property type="entry name" value="ACP-like"/>
    <property type="match status" value="1"/>
</dbReference>
<dbReference type="GO" id="GO:0047527">
    <property type="term" value="F:2,3-dihydroxybenzoate-serine ligase activity"/>
    <property type="evidence" value="ECO:0007669"/>
    <property type="project" value="TreeGrafter"/>
</dbReference>
<dbReference type="Gene3D" id="3.40.50.1820">
    <property type="entry name" value="alpha/beta hydrolase"/>
    <property type="match status" value="1"/>
</dbReference>
<dbReference type="CDD" id="cd05930">
    <property type="entry name" value="A_NRPS"/>
    <property type="match status" value="1"/>
</dbReference>
<sequence length="1735" mass="192397">MDNRTTQITYKPVDFDPFTGPEIERLIPITEPQAEIWTACQFGGDDANRAYNESVSLRLQGALNPDAFEKAWHSLTQHHESLRSAFSGDGTRLLIFQDLTLPLVYTDAGQQSEANQQKLIADWVAADVRHTFDLQNGPLVKASLIRLSDELHHFTLTAHHIICDGWSLGILLQDLATFYSAYAQGRVPVVRPADSISRFALEQQAAHESQDSKQAEQYWVDQFRQVPPPLHLPTDFPRPSRRTFGCARHDYPVDPTLVGAVRKMGAQAGSSFVVTMLTAYEVLLHELSGQADLVLGLPAAGQPTTGYDRLVGHCVNLLPLRSTLQPDDSFATYLARRKDQIFDALDYQQFTFGRLLQKIAVPRDPSRVPLVSAVFNVDMNLDSEVAFEGLQHQFNSNPRAFENFDLSVNATGSGDTLCLEWTYNTQLFRPETIQSFQHRFIALLEALVNDPSAPLLAPQPAPTAAQPDTEPLHVLLSQTAQRFADKTAVRFRDQSLTYAALDGQANQLAHLLMANGVRKGDRIGLALERSAELIVGLLAIMKTGGMYIPVDPRHPTDRIQYVLADASCSVLLTNRTHQGRIDLPLHELILEDITPTLPNYPSDAPAVPVSPDDLIYVLYTSGTTGRPKGVQIYHRSVVNVLRSLTAHPGLTSADKTVTMGTIAFDITTAEIYLPLLVGAELVVVDTDTVRNGQALAELFRNEAITFVQTTPATLRMLWETGWRGSADLRVISCAEALPKDLADKLLGTCRELYNYYGPTETTVYATGKTILPTDDLITIGPPIGGVRIVIVDEQLQPLPNGMAGELVIGGAGVGAGYLNQPQLSAEKFVTLPFAPGERFYRSGDLGRYLPNGDIQYLGRIDQQIKIRGHRIEPGEIEHQLLRLPGIDNAVVMAREDQPGDQRLVAYVVPGSSPADEGDAGWKSRWDAIYEAGLNDPNADPADVADLDIRIAEQLSDQTDIREQADEWLKQSIKRIKALHARRILEVGSGAGQLLFELAPEADSYLATDYAQSAIDNLNQQLTRRNLTKQGQIRAQVALADDYSMVEPASQDLVLVHSVAQYFPDLRYLLDVIRGAVAATAPGGCVLVGDMQIYRLQEQHHTADQFKRAADSQRVADFRDAVNRRIRLDDELMADPAFFYQLPSLIPAISAVDVQIREGAAINETTKYHFDVWLYVGEAPATAEVSTTLDWDTVGSVEALERHLRQHPLAGVRLTGVPNGRTAADHALRNWLHEADSLASIQPIRQRLAQIPAGIDPNQFWQLAEQTGFRAFVRWASDGHDNALDVVFIPETASAQLPPMPTGLTEGIQQPLSSLVSEPYRATPTLTKEQIGQWRQQLAQTLPGYMVPTDFVALAKLPVTANGKIDRKALPAPAFARKEAAPKPSGEPSTREEKQIAAIWQEMFGLPNISVDDNFFELGGHSMLAVRAMAQLERETGRRLPLSTLFEAPTIRALARLIQPDQTYSLQRSLVPIKPYGSKPPIFVVHGGGLNLLTFKGLVEHMDAEQPIYGFQARGLDGTEEPLDSMEAIAADYIEELLEHDPNGPYALAGYSFGGYVALEMARQLQQQGKVVKLLGMFDTNAEDSTQSRPFLSRLTWRLGRQIPKMAWIGRSLLEDPIPTLRYQGEYVERQVKGVLKAVGLANNEPMPLDDHLQRMMEKHETAFHTYRIQPYDGEIHVFKARKRLYYIEDREFLGWKKFALRGLHIHDVPGDHATMLLPPNDKEFARVLQKALDES</sequence>
<dbReference type="InterPro" id="IPR009081">
    <property type="entry name" value="PP-bd_ACP"/>
</dbReference>
<dbReference type="Pfam" id="PF00501">
    <property type="entry name" value="AMP-binding"/>
    <property type="match status" value="1"/>
</dbReference>
<dbReference type="InterPro" id="IPR001031">
    <property type="entry name" value="Thioesterase"/>
</dbReference>
<dbReference type="InterPro" id="IPR010071">
    <property type="entry name" value="AA_adenyl_dom"/>
</dbReference>
<dbReference type="SMART" id="SM00823">
    <property type="entry name" value="PKS_PP"/>
    <property type="match status" value="1"/>
</dbReference>
<dbReference type="PROSITE" id="PS00455">
    <property type="entry name" value="AMP_BINDING"/>
    <property type="match status" value="1"/>
</dbReference>
<dbReference type="SUPFAM" id="SSF52777">
    <property type="entry name" value="CoA-dependent acyltransferases"/>
    <property type="match status" value="2"/>
</dbReference>
<dbReference type="Gene3D" id="3.30.559.30">
    <property type="entry name" value="Nonribosomal peptide synthetase, condensation domain"/>
    <property type="match status" value="1"/>
</dbReference>
<dbReference type="Gene3D" id="2.30.38.10">
    <property type="entry name" value="Luciferase, Domain 3"/>
    <property type="match status" value="1"/>
</dbReference>
<dbReference type="FunFam" id="3.40.50.980:FF:000001">
    <property type="entry name" value="Non-ribosomal peptide synthetase"/>
    <property type="match status" value="1"/>
</dbReference>
<dbReference type="Pfam" id="PF00668">
    <property type="entry name" value="Condensation"/>
    <property type="match status" value="1"/>
</dbReference>
<dbReference type="GO" id="GO:0031177">
    <property type="term" value="F:phosphopantetheine binding"/>
    <property type="evidence" value="ECO:0007669"/>
    <property type="project" value="InterPro"/>
</dbReference>
<evidence type="ECO:0000256" key="1">
    <source>
        <dbReference type="ARBA" id="ARBA00022450"/>
    </source>
</evidence>
<dbReference type="CDD" id="cd02440">
    <property type="entry name" value="AdoMet_MTases"/>
    <property type="match status" value="1"/>
</dbReference>